<gene>
    <name evidence="1" type="ORF">V1525DRAFT_281299</name>
</gene>
<evidence type="ECO:0000313" key="1">
    <source>
        <dbReference type="EMBL" id="KAK9235244.1"/>
    </source>
</evidence>
<dbReference type="Proteomes" id="UP001433508">
    <property type="component" value="Unassembled WGS sequence"/>
</dbReference>
<protein>
    <submittedName>
        <fullName evidence="1">Uncharacterized protein</fullName>
    </submittedName>
</protein>
<keyword evidence="2" id="KW-1185">Reference proteome</keyword>
<dbReference type="EMBL" id="MU971424">
    <property type="protein sequence ID" value="KAK9235244.1"/>
    <property type="molecule type" value="Genomic_DNA"/>
</dbReference>
<name>A0ACC3SVS7_LIPKO</name>
<evidence type="ECO:0000313" key="2">
    <source>
        <dbReference type="Proteomes" id="UP001433508"/>
    </source>
</evidence>
<comment type="caution">
    <text evidence="1">The sequence shown here is derived from an EMBL/GenBank/DDBJ whole genome shotgun (WGS) entry which is preliminary data.</text>
</comment>
<reference evidence="2" key="1">
    <citation type="journal article" date="2024" name="Front. Bioeng. Biotechnol.">
        <title>Genome-scale model development and genomic sequencing of the oleaginous clade Lipomyces.</title>
        <authorList>
            <person name="Czajka J.J."/>
            <person name="Han Y."/>
            <person name="Kim J."/>
            <person name="Mondo S.J."/>
            <person name="Hofstad B.A."/>
            <person name="Robles A."/>
            <person name="Haridas S."/>
            <person name="Riley R."/>
            <person name="LaButti K."/>
            <person name="Pangilinan J."/>
            <person name="Andreopoulos W."/>
            <person name="Lipzen A."/>
            <person name="Yan J."/>
            <person name="Wang M."/>
            <person name="Ng V."/>
            <person name="Grigoriev I.V."/>
            <person name="Spatafora J.W."/>
            <person name="Magnuson J.K."/>
            <person name="Baker S.E."/>
            <person name="Pomraning K.R."/>
        </authorList>
    </citation>
    <scope>NUCLEOTIDE SEQUENCE [LARGE SCALE GENOMIC DNA]</scope>
    <source>
        <strain evidence="2">CBS 7786</strain>
    </source>
</reference>
<accession>A0ACC3SVS7</accession>
<organism evidence="1 2">
    <name type="scientific">Lipomyces kononenkoae</name>
    <name type="common">Yeast</name>
    <dbReference type="NCBI Taxonomy" id="34357"/>
    <lineage>
        <taxon>Eukaryota</taxon>
        <taxon>Fungi</taxon>
        <taxon>Dikarya</taxon>
        <taxon>Ascomycota</taxon>
        <taxon>Saccharomycotina</taxon>
        <taxon>Lipomycetes</taxon>
        <taxon>Lipomycetales</taxon>
        <taxon>Lipomycetaceae</taxon>
        <taxon>Lipomyces</taxon>
    </lineage>
</organism>
<sequence>MPLKRACDCCIVRKIRCDGHKPCEQCRCACLACTFLTPRLKRGPKQLRSRTMASIQGRQGKVDNETSPSISNDTINVSQARAPVQVRIQLSTLLPVVDMYRRKLYPIWPVVAFDDLNSVLKHAEDKQNSAMYVLVLSLCAATMARLKLASLYNEGTECGISGEVLATEAIRARMEYHYMEVVDEYSVVTSFFLHCYFSNFSDRDRTSLIYIREAATFAQLLRLHEEHTYARYTEKVAQRIRTLYFVVLVTERGHCIPRDLPVVLDSTISLPLLKPDDLDFFVLTGFLNLVKIFIGPDKTFFDNWKDRREPPFSDSSIVRLQGLLGSFETNFVPLHESQKIDVIVTHCWMQVLLWQALIMQASFNRVQDANTPLTIPASVAQTLLSTSSQVSRESIEVHGPGMTTKMLQISNALADVVISMNRSSQVTHWQQLLHGLAHLIISLPCRDNKARDKVMLKLSTALSVNKFEIPRAIDYLTEDPIFDSAIDQLVTEQHDGRLDDGELQWDSALCVDVPFSVLTEF</sequence>
<proteinExistence type="predicted"/>